<protein>
    <submittedName>
        <fullName evidence="6">YkvA family protein</fullName>
    </submittedName>
</protein>
<keyword evidence="2" id="KW-0812">Transmembrane</keyword>
<evidence type="ECO:0000313" key="7">
    <source>
        <dbReference type="Proteomes" id="UP001274321"/>
    </source>
</evidence>
<evidence type="ECO:0000256" key="2">
    <source>
        <dbReference type="ARBA" id="ARBA00022692"/>
    </source>
</evidence>
<feature type="domain" description="DUF1232" evidence="5">
    <location>
        <begin position="56"/>
        <end position="90"/>
    </location>
</feature>
<evidence type="ECO:0000256" key="3">
    <source>
        <dbReference type="ARBA" id="ARBA00022989"/>
    </source>
</evidence>
<name>A0ABU4RTD1_9HYPH</name>
<dbReference type="RefSeq" id="WP_319844184.1">
    <property type="nucleotide sequence ID" value="NZ_JAXAFJ010000004.1"/>
</dbReference>
<keyword evidence="4" id="KW-0472">Membrane</keyword>
<keyword evidence="7" id="KW-1185">Reference proteome</keyword>
<reference evidence="6 7" key="1">
    <citation type="submission" date="2023-11" db="EMBL/GenBank/DDBJ databases">
        <authorList>
            <person name="Bao R."/>
        </authorList>
    </citation>
    <scope>NUCLEOTIDE SEQUENCE [LARGE SCALE GENOMIC DNA]</scope>
    <source>
        <strain evidence="6 7">PJ23</strain>
    </source>
</reference>
<comment type="caution">
    <text evidence="6">The sequence shown here is derived from an EMBL/GenBank/DDBJ whole genome shotgun (WGS) entry which is preliminary data.</text>
</comment>
<evidence type="ECO:0000256" key="4">
    <source>
        <dbReference type="ARBA" id="ARBA00023136"/>
    </source>
</evidence>
<evidence type="ECO:0000259" key="5">
    <source>
        <dbReference type="Pfam" id="PF06803"/>
    </source>
</evidence>
<proteinExistence type="predicted"/>
<dbReference type="Proteomes" id="UP001274321">
    <property type="component" value="Unassembled WGS sequence"/>
</dbReference>
<evidence type="ECO:0000256" key="1">
    <source>
        <dbReference type="ARBA" id="ARBA00004127"/>
    </source>
</evidence>
<sequence length="120" mass="13260">MTHTEAQELDLAEQERLVRKGFWPKLRRLAARLPFAEQALTAYYCAFDRQTPHTVRLTLLGALVYFVVPFDAVADFLPLFGLADDAGVLSAALLAVGSHITDSHRHAAQDALGRLKAEQS</sequence>
<comment type="subcellular location">
    <subcellularLocation>
        <location evidence="1">Endomembrane system</location>
        <topology evidence="1">Multi-pass membrane protein</topology>
    </subcellularLocation>
</comment>
<accession>A0ABU4RTD1</accession>
<keyword evidence="3" id="KW-1133">Transmembrane helix</keyword>
<dbReference type="PIRSF" id="PIRSF031804">
    <property type="entry name" value="UCP031804"/>
    <property type="match status" value="1"/>
</dbReference>
<organism evidence="6 7">
    <name type="scientific">Terrihabitans rhizophilus</name>
    <dbReference type="NCBI Taxonomy" id="3092662"/>
    <lineage>
        <taxon>Bacteria</taxon>
        <taxon>Pseudomonadati</taxon>
        <taxon>Pseudomonadota</taxon>
        <taxon>Alphaproteobacteria</taxon>
        <taxon>Hyphomicrobiales</taxon>
        <taxon>Terrihabitans</taxon>
    </lineage>
</organism>
<dbReference type="InterPro" id="IPR016983">
    <property type="entry name" value="UCP031804"/>
</dbReference>
<dbReference type="Pfam" id="PF06803">
    <property type="entry name" value="DUF1232"/>
    <property type="match status" value="1"/>
</dbReference>
<dbReference type="EMBL" id="JAXAFJ010000004">
    <property type="protein sequence ID" value="MDX6806056.1"/>
    <property type="molecule type" value="Genomic_DNA"/>
</dbReference>
<dbReference type="InterPro" id="IPR010652">
    <property type="entry name" value="DUF1232"/>
</dbReference>
<gene>
    <name evidence="6" type="ORF">SCD90_08265</name>
</gene>
<evidence type="ECO:0000313" key="6">
    <source>
        <dbReference type="EMBL" id="MDX6806056.1"/>
    </source>
</evidence>